<feature type="region of interest" description="Disordered" evidence="1">
    <location>
        <begin position="1"/>
        <end position="23"/>
    </location>
</feature>
<accession>L1KVK4</accession>
<evidence type="ECO:0000313" key="2">
    <source>
        <dbReference type="EMBL" id="EKX64579.1"/>
    </source>
</evidence>
<keyword evidence="3" id="KW-1185">Reference proteome</keyword>
<comment type="caution">
    <text evidence="2">The sequence shown here is derived from an EMBL/GenBank/DDBJ whole genome shotgun (WGS) entry which is preliminary data.</text>
</comment>
<name>L1KVK4_9ACTN</name>
<protein>
    <submittedName>
        <fullName evidence="2">Uncharacterized protein</fullName>
    </submittedName>
</protein>
<evidence type="ECO:0000313" key="3">
    <source>
        <dbReference type="Proteomes" id="UP000010411"/>
    </source>
</evidence>
<dbReference type="EMBL" id="AEJC01000366">
    <property type="protein sequence ID" value="EKX64579.1"/>
    <property type="molecule type" value="Genomic_DNA"/>
</dbReference>
<evidence type="ECO:0000256" key="1">
    <source>
        <dbReference type="SAM" id="MobiDB-lite"/>
    </source>
</evidence>
<organism evidence="2 3">
    <name type="scientific">Streptomyces ipomoeae 91-03</name>
    <dbReference type="NCBI Taxonomy" id="698759"/>
    <lineage>
        <taxon>Bacteria</taxon>
        <taxon>Bacillati</taxon>
        <taxon>Actinomycetota</taxon>
        <taxon>Actinomycetes</taxon>
        <taxon>Kitasatosporales</taxon>
        <taxon>Streptomycetaceae</taxon>
        <taxon>Streptomyces</taxon>
    </lineage>
</organism>
<gene>
    <name evidence="2" type="ORF">STRIP9103_08484</name>
</gene>
<proteinExistence type="predicted"/>
<dbReference type="Proteomes" id="UP000010411">
    <property type="component" value="Unassembled WGS sequence"/>
</dbReference>
<sequence length="39" mass="4357">MNGPDDPVRHQSPKKALSRKVGSCREHVNIRALDRCSPT</sequence>
<dbReference type="AlphaFoldDB" id="L1KVK4"/>
<reference evidence="2 3" key="1">
    <citation type="submission" date="2012-11" db="EMBL/GenBank/DDBJ databases">
        <authorList>
            <person name="Huguet-Tapia J.C."/>
            <person name="Durkin A.S."/>
            <person name="Pettis G.S."/>
            <person name="Badger J.H."/>
        </authorList>
    </citation>
    <scope>NUCLEOTIDE SEQUENCE [LARGE SCALE GENOMIC DNA]</scope>
    <source>
        <strain evidence="2 3">91-03</strain>
    </source>
</reference>